<dbReference type="Proteomes" id="UP001446871">
    <property type="component" value="Unassembled WGS sequence"/>
</dbReference>
<keyword evidence="3" id="KW-1185">Reference proteome</keyword>
<reference evidence="2 3" key="1">
    <citation type="submission" date="2023-01" db="EMBL/GenBank/DDBJ databases">
        <title>Analysis of 21 Apiospora genomes using comparative genomics revels a genus with tremendous synthesis potential of carbohydrate active enzymes and secondary metabolites.</title>
        <authorList>
            <person name="Sorensen T."/>
        </authorList>
    </citation>
    <scope>NUCLEOTIDE SEQUENCE [LARGE SCALE GENOMIC DNA]</scope>
    <source>
        <strain evidence="2 3">CBS 83171</strain>
    </source>
</reference>
<organism evidence="2 3">
    <name type="scientific">Apiospora saccharicola</name>
    <dbReference type="NCBI Taxonomy" id="335842"/>
    <lineage>
        <taxon>Eukaryota</taxon>
        <taxon>Fungi</taxon>
        <taxon>Dikarya</taxon>
        <taxon>Ascomycota</taxon>
        <taxon>Pezizomycotina</taxon>
        <taxon>Sordariomycetes</taxon>
        <taxon>Xylariomycetidae</taxon>
        <taxon>Amphisphaeriales</taxon>
        <taxon>Apiosporaceae</taxon>
        <taxon>Apiospora</taxon>
    </lineage>
</organism>
<evidence type="ECO:0000313" key="3">
    <source>
        <dbReference type="Proteomes" id="UP001446871"/>
    </source>
</evidence>
<evidence type="ECO:0000313" key="2">
    <source>
        <dbReference type="EMBL" id="KAK8054144.1"/>
    </source>
</evidence>
<feature type="region of interest" description="Disordered" evidence="1">
    <location>
        <begin position="112"/>
        <end position="132"/>
    </location>
</feature>
<protein>
    <submittedName>
        <fullName evidence="2">Uncharacterized protein</fullName>
    </submittedName>
</protein>
<gene>
    <name evidence="2" type="ORF">PG996_013445</name>
</gene>
<dbReference type="EMBL" id="JAQQWM010000008">
    <property type="protein sequence ID" value="KAK8054144.1"/>
    <property type="molecule type" value="Genomic_DNA"/>
</dbReference>
<proteinExistence type="predicted"/>
<evidence type="ECO:0000256" key="1">
    <source>
        <dbReference type="SAM" id="MobiDB-lite"/>
    </source>
</evidence>
<sequence>MPRVASGWRHQFALGFQPGIPMDVIEKQTQLPATHEVRQLADELQTRRTEHSSTWILLRRPTTRKLAKEPYVWESAKHLAPSQVIASDGFDDVVASLPENLPFWVNPFSARSKYPETPQAGQDAGPRPQEQL</sequence>
<comment type="caution">
    <text evidence="2">The sequence shown here is derived from an EMBL/GenBank/DDBJ whole genome shotgun (WGS) entry which is preliminary data.</text>
</comment>
<name>A0ABR1U5I2_9PEZI</name>
<accession>A0ABR1U5I2</accession>